<dbReference type="Gene3D" id="3.90.245.10">
    <property type="entry name" value="Ribonucleoside hydrolase-like"/>
    <property type="match status" value="1"/>
</dbReference>
<dbReference type="InterPro" id="IPR036452">
    <property type="entry name" value="Ribo_hydro-like"/>
</dbReference>
<dbReference type="GO" id="GO:0006152">
    <property type="term" value="P:purine nucleoside catabolic process"/>
    <property type="evidence" value="ECO:0007669"/>
    <property type="project" value="TreeGrafter"/>
</dbReference>
<dbReference type="GO" id="GO:0008477">
    <property type="term" value="F:purine nucleosidase activity"/>
    <property type="evidence" value="ECO:0007669"/>
    <property type="project" value="TreeGrafter"/>
</dbReference>
<dbReference type="Pfam" id="PF01156">
    <property type="entry name" value="IU_nuc_hydro"/>
    <property type="match status" value="1"/>
</dbReference>
<evidence type="ECO:0000313" key="5">
    <source>
        <dbReference type="EMBL" id="PSR93762.1"/>
    </source>
</evidence>
<dbReference type="OrthoDB" id="432381at2759"/>
<comment type="similarity">
    <text evidence="1">Belongs to the IUNH family.</text>
</comment>
<dbReference type="InterPro" id="IPR023186">
    <property type="entry name" value="IUNH"/>
</dbReference>
<comment type="caution">
    <text evidence="5">The sequence shown here is derived from an EMBL/GenBank/DDBJ whole genome shotgun (WGS) entry which is preliminary data.</text>
</comment>
<proteinExistence type="inferred from homology"/>
<dbReference type="PANTHER" id="PTHR12304">
    <property type="entry name" value="INOSINE-URIDINE PREFERRING NUCLEOSIDE HYDROLASE"/>
    <property type="match status" value="1"/>
</dbReference>
<evidence type="ECO:0000256" key="1">
    <source>
        <dbReference type="ARBA" id="ARBA00009176"/>
    </source>
</evidence>
<dbReference type="GO" id="GO:0005829">
    <property type="term" value="C:cytosol"/>
    <property type="evidence" value="ECO:0007669"/>
    <property type="project" value="TreeGrafter"/>
</dbReference>
<dbReference type="Proteomes" id="UP000186601">
    <property type="component" value="Unassembled WGS sequence"/>
</dbReference>
<evidence type="ECO:0000259" key="4">
    <source>
        <dbReference type="Pfam" id="PF01156"/>
    </source>
</evidence>
<keyword evidence="6" id="KW-1185">Reference proteome</keyword>
<feature type="domain" description="Inosine/uridine-preferring nucleoside hydrolase" evidence="4">
    <location>
        <begin position="5"/>
        <end position="288"/>
    </location>
</feature>
<dbReference type="InterPro" id="IPR001910">
    <property type="entry name" value="Inosine/uridine_hydrolase_dom"/>
</dbReference>
<protein>
    <recommendedName>
        <fullName evidence="4">Inosine/uridine-preferring nucleoside hydrolase domain-containing protein</fullName>
    </recommendedName>
</protein>
<dbReference type="SUPFAM" id="SSF53590">
    <property type="entry name" value="Nucleoside hydrolase"/>
    <property type="match status" value="1"/>
</dbReference>
<keyword evidence="2" id="KW-0378">Hydrolase</keyword>
<keyword evidence="3" id="KW-0326">Glycosidase</keyword>
<evidence type="ECO:0000313" key="6">
    <source>
        <dbReference type="Proteomes" id="UP000186601"/>
    </source>
</evidence>
<dbReference type="EMBL" id="MLYV02000468">
    <property type="protein sequence ID" value="PSR93762.1"/>
    <property type="molecule type" value="Genomic_DNA"/>
</dbReference>
<dbReference type="PANTHER" id="PTHR12304:SF4">
    <property type="entry name" value="URIDINE NUCLEOSIDASE"/>
    <property type="match status" value="1"/>
</dbReference>
<dbReference type="AlphaFoldDB" id="A0A2R6PMX0"/>
<dbReference type="STRING" id="98765.A0A2R6PMX0"/>
<evidence type="ECO:0000256" key="3">
    <source>
        <dbReference type="ARBA" id="ARBA00023295"/>
    </source>
</evidence>
<reference evidence="5 6" key="1">
    <citation type="submission" date="2018-02" db="EMBL/GenBank/DDBJ databases">
        <title>Genome sequence of the basidiomycete white-rot fungus Phlebia centrifuga.</title>
        <authorList>
            <person name="Granchi Z."/>
            <person name="Peng M."/>
            <person name="de Vries R.P."/>
            <person name="Hilden K."/>
            <person name="Makela M.R."/>
            <person name="Grigoriev I."/>
            <person name="Riley R."/>
        </authorList>
    </citation>
    <scope>NUCLEOTIDE SEQUENCE [LARGE SCALE GENOMIC DNA]</scope>
    <source>
        <strain evidence="5 6">FBCC195</strain>
    </source>
</reference>
<gene>
    <name evidence="5" type="ORF">PHLCEN_2v4657</name>
</gene>
<accession>A0A2R6PMX0</accession>
<organism evidence="5 6">
    <name type="scientific">Hermanssonia centrifuga</name>
    <dbReference type="NCBI Taxonomy" id="98765"/>
    <lineage>
        <taxon>Eukaryota</taxon>
        <taxon>Fungi</taxon>
        <taxon>Dikarya</taxon>
        <taxon>Basidiomycota</taxon>
        <taxon>Agaricomycotina</taxon>
        <taxon>Agaricomycetes</taxon>
        <taxon>Polyporales</taxon>
        <taxon>Meruliaceae</taxon>
        <taxon>Hermanssonia</taxon>
    </lineage>
</organism>
<evidence type="ECO:0000256" key="2">
    <source>
        <dbReference type="ARBA" id="ARBA00022801"/>
    </source>
</evidence>
<name>A0A2R6PMX0_9APHY</name>
<sequence length="295" mass="31579">MGAAENVRVFPGAAKPLIRPARHDPEIHGIDGLGGVEGLPPSDQEEVVARLRVNGVTVRAIEGIANAVRKTWNEGLGSKITIISSGPMTNIALFVSVFPELLGGIGATVLPSFEACLLNFATDELVFMGGGVGIGNRSSAAAEAAQIVLDTPVKKTMIPLNVTHTAIVTKGVHTKILSPTDQFKDERDALPPASTLLRHMLSTLLNYFASSYESTFGFMQGPPIHDALTVAYVSRPELFACRRFRVDVELSGNHTAGETVVDMWNYRSCDDSWGPAGKNCVVAESLNVRDDILVQ</sequence>